<dbReference type="InterPro" id="IPR014001">
    <property type="entry name" value="Helicase_ATP-bd"/>
</dbReference>
<proteinExistence type="inferred from homology"/>
<dbReference type="GO" id="GO:0033592">
    <property type="term" value="F:RNA strand annealing activity"/>
    <property type="evidence" value="ECO:0007669"/>
    <property type="project" value="TreeGrafter"/>
</dbReference>
<dbReference type="GO" id="GO:0005840">
    <property type="term" value="C:ribosome"/>
    <property type="evidence" value="ECO:0007669"/>
    <property type="project" value="TreeGrafter"/>
</dbReference>
<feature type="domain" description="Helicase ATP-binding" evidence="9">
    <location>
        <begin position="37"/>
        <end position="229"/>
    </location>
</feature>
<dbReference type="GO" id="GO:0005829">
    <property type="term" value="C:cytosol"/>
    <property type="evidence" value="ECO:0007669"/>
    <property type="project" value="TreeGrafter"/>
</dbReference>
<dbReference type="OrthoDB" id="9805696at2"/>
<keyword evidence="5 7" id="KW-0067">ATP-binding</keyword>
<comment type="similarity">
    <text evidence="7">Belongs to the DEAD box helicase family.</text>
</comment>
<dbReference type="InterPro" id="IPR014014">
    <property type="entry name" value="RNA_helicase_DEAD_Q_motif"/>
</dbReference>
<dbReference type="InterPro" id="IPR050547">
    <property type="entry name" value="DEAD_box_RNA_helicases"/>
</dbReference>
<evidence type="ECO:0000313" key="13">
    <source>
        <dbReference type="Proteomes" id="UP000234498"/>
    </source>
</evidence>
<dbReference type="InterPro" id="IPR044742">
    <property type="entry name" value="DEAD/DEAH_RhlB"/>
</dbReference>
<evidence type="ECO:0000256" key="2">
    <source>
        <dbReference type="ARBA" id="ARBA00022741"/>
    </source>
</evidence>
<keyword evidence="3 7" id="KW-0378">Hydrolase</keyword>
<evidence type="ECO:0000256" key="3">
    <source>
        <dbReference type="ARBA" id="ARBA00022801"/>
    </source>
</evidence>
<dbReference type="GO" id="GO:0016787">
    <property type="term" value="F:hydrolase activity"/>
    <property type="evidence" value="ECO:0007669"/>
    <property type="project" value="UniProtKB-KW"/>
</dbReference>
<evidence type="ECO:0000256" key="6">
    <source>
        <dbReference type="PROSITE-ProRule" id="PRU00552"/>
    </source>
</evidence>
<dbReference type="EMBL" id="FXZA01000001">
    <property type="protein sequence ID" value="SMX67003.1"/>
    <property type="molecule type" value="Genomic_DNA"/>
</dbReference>
<evidence type="ECO:0000256" key="4">
    <source>
        <dbReference type="ARBA" id="ARBA00022806"/>
    </source>
</evidence>
<reference evidence="12 13" key="1">
    <citation type="submission" date="2017-03" db="EMBL/GenBank/DDBJ databases">
        <authorList>
            <person name="Afonso C.L."/>
            <person name="Miller P.J."/>
            <person name="Scott M.A."/>
            <person name="Spackman E."/>
            <person name="Goraichik I."/>
            <person name="Dimitrov K.M."/>
            <person name="Suarez D.L."/>
            <person name="Swayne D.E."/>
        </authorList>
    </citation>
    <scope>NUCLEOTIDE SEQUENCE [LARGE SCALE GENOMIC DNA]</scope>
    <source>
        <strain evidence="12 13">Mu101</strain>
    </source>
</reference>
<dbReference type="SMART" id="SM00490">
    <property type="entry name" value="HELICc"/>
    <property type="match status" value="1"/>
</dbReference>
<evidence type="ECO:0000313" key="12">
    <source>
        <dbReference type="EMBL" id="SMX67003.1"/>
    </source>
</evidence>
<dbReference type="PANTHER" id="PTHR47963:SF8">
    <property type="entry name" value="ATP-DEPENDENT RNA HELICASE DEAD"/>
    <property type="match status" value="1"/>
</dbReference>
<dbReference type="GO" id="GO:0003724">
    <property type="term" value="F:RNA helicase activity"/>
    <property type="evidence" value="ECO:0007669"/>
    <property type="project" value="UniProtKB-EC"/>
</dbReference>
<gene>
    <name evidence="12" type="ORF">BLIN101_00641</name>
</gene>
<dbReference type="PANTHER" id="PTHR47963">
    <property type="entry name" value="DEAD-BOX ATP-DEPENDENT RNA HELICASE 47, MITOCHONDRIAL"/>
    <property type="match status" value="1"/>
</dbReference>
<dbReference type="GO" id="GO:0005524">
    <property type="term" value="F:ATP binding"/>
    <property type="evidence" value="ECO:0007669"/>
    <property type="project" value="UniProtKB-KW"/>
</dbReference>
<evidence type="ECO:0000259" key="10">
    <source>
        <dbReference type="PROSITE" id="PS51194"/>
    </source>
</evidence>
<accession>A0A2H1HVN8</accession>
<dbReference type="CDD" id="cd00268">
    <property type="entry name" value="DEADc"/>
    <property type="match status" value="1"/>
</dbReference>
<protein>
    <recommendedName>
        <fullName evidence="1">RNA helicase</fullName>
        <ecNumber evidence="1">3.6.4.13</ecNumber>
    </recommendedName>
</protein>
<dbReference type="Pfam" id="PF00271">
    <property type="entry name" value="Helicase_C"/>
    <property type="match status" value="1"/>
</dbReference>
<dbReference type="InterPro" id="IPR027417">
    <property type="entry name" value="P-loop_NTPase"/>
</dbReference>
<evidence type="ECO:0000256" key="1">
    <source>
        <dbReference type="ARBA" id="ARBA00012552"/>
    </source>
</evidence>
<dbReference type="GO" id="GO:0009409">
    <property type="term" value="P:response to cold"/>
    <property type="evidence" value="ECO:0007669"/>
    <property type="project" value="TreeGrafter"/>
</dbReference>
<dbReference type="InterPro" id="IPR000629">
    <property type="entry name" value="RNA-helicase_DEAD-box_CS"/>
</dbReference>
<dbReference type="CDD" id="cd18787">
    <property type="entry name" value="SF2_C_DEAD"/>
    <property type="match status" value="1"/>
</dbReference>
<sequence>MAETEADFAELGVAGPIVASLASAGITHPFPIQALTLPVALSGADIIGQAKTGTGKTLGFGIPLLQRVVGKTEDASVTTDPESTPDSLNDAKGTRLPQALVVVPTRELAKQVAADLVTASVQRDIDIMTIYGGMDFDPQVNRLKSGVDVVVGTPGRLLDLYGRKILKLHRVRTVVLDEADEMLDLGFLPDVEKIINAVPAHRQTMLFSATMPGAVITLARRYMNQPTHIRAQDHEDLSLTGKNTTQFVYRAHSMDKSELVARMLQAEGRGRTIIFTRTKRTADKLAAELEDRGFAVKALHGDLGQSQREKALKSFREGKVDVLVATDVAARGIDIDDVTHVVNYQCPEDEKTYVHRIGRTGRAGNSGVAMTLVDWDDMPRWRLINKALGLDFDEPVETYSTSPHFFSDLGIPKGTKGRLPRQHSDAEDEKSTGERKGRGSERRGSGRSRSGSRRGGSSERRDASSAAGEDGRKPRRQRNRRRTRGGKPVNRAQGGQSGQGGPASADSNED</sequence>
<evidence type="ECO:0000256" key="5">
    <source>
        <dbReference type="ARBA" id="ARBA00022840"/>
    </source>
</evidence>
<feature type="domain" description="Helicase C-terminal" evidence="10">
    <location>
        <begin position="258"/>
        <end position="404"/>
    </location>
</feature>
<dbReference type="InterPro" id="IPR001650">
    <property type="entry name" value="Helicase_C-like"/>
</dbReference>
<dbReference type="SUPFAM" id="SSF52540">
    <property type="entry name" value="P-loop containing nucleoside triphosphate hydrolases"/>
    <property type="match status" value="1"/>
</dbReference>
<keyword evidence="4 7" id="KW-0347">Helicase</keyword>
<dbReference type="PROSITE" id="PS51194">
    <property type="entry name" value="HELICASE_CTER"/>
    <property type="match status" value="1"/>
</dbReference>
<dbReference type="SMART" id="SM00487">
    <property type="entry name" value="DEXDc"/>
    <property type="match status" value="1"/>
</dbReference>
<dbReference type="EC" id="3.6.4.13" evidence="1"/>
<evidence type="ECO:0000259" key="11">
    <source>
        <dbReference type="PROSITE" id="PS51195"/>
    </source>
</evidence>
<feature type="compositionally biased region" description="Basic and acidic residues" evidence="8">
    <location>
        <begin position="422"/>
        <end position="444"/>
    </location>
</feature>
<dbReference type="Proteomes" id="UP000234498">
    <property type="component" value="Unassembled WGS sequence"/>
</dbReference>
<dbReference type="Pfam" id="PF00270">
    <property type="entry name" value="DEAD"/>
    <property type="match status" value="1"/>
</dbReference>
<keyword evidence="2 7" id="KW-0547">Nucleotide-binding</keyword>
<dbReference type="PROSITE" id="PS51192">
    <property type="entry name" value="HELICASE_ATP_BIND_1"/>
    <property type="match status" value="1"/>
</dbReference>
<dbReference type="PROSITE" id="PS51195">
    <property type="entry name" value="Q_MOTIF"/>
    <property type="match status" value="1"/>
</dbReference>
<dbReference type="AlphaFoldDB" id="A0A2H1HVN8"/>
<dbReference type="RefSeq" id="WP_101593697.1">
    <property type="nucleotide sequence ID" value="NZ_FXZA01000001.1"/>
</dbReference>
<feature type="domain" description="DEAD-box RNA helicase Q" evidence="11">
    <location>
        <begin position="6"/>
        <end position="34"/>
    </location>
</feature>
<evidence type="ECO:0000259" key="9">
    <source>
        <dbReference type="PROSITE" id="PS51192"/>
    </source>
</evidence>
<evidence type="ECO:0000256" key="8">
    <source>
        <dbReference type="SAM" id="MobiDB-lite"/>
    </source>
</evidence>
<evidence type="ECO:0000256" key="7">
    <source>
        <dbReference type="RuleBase" id="RU000492"/>
    </source>
</evidence>
<dbReference type="Gene3D" id="3.40.50.300">
    <property type="entry name" value="P-loop containing nucleotide triphosphate hydrolases"/>
    <property type="match status" value="2"/>
</dbReference>
<dbReference type="InterPro" id="IPR011545">
    <property type="entry name" value="DEAD/DEAH_box_helicase_dom"/>
</dbReference>
<name>A0A2H1HVN8_BRELN</name>
<organism evidence="12 13">
    <name type="scientific">Brevibacterium linens</name>
    <dbReference type="NCBI Taxonomy" id="1703"/>
    <lineage>
        <taxon>Bacteria</taxon>
        <taxon>Bacillati</taxon>
        <taxon>Actinomycetota</taxon>
        <taxon>Actinomycetes</taxon>
        <taxon>Micrococcales</taxon>
        <taxon>Brevibacteriaceae</taxon>
        <taxon>Brevibacterium</taxon>
    </lineage>
</organism>
<dbReference type="PROSITE" id="PS00039">
    <property type="entry name" value="DEAD_ATP_HELICASE"/>
    <property type="match status" value="1"/>
</dbReference>
<feature type="region of interest" description="Disordered" evidence="8">
    <location>
        <begin position="402"/>
        <end position="510"/>
    </location>
</feature>
<feature type="compositionally biased region" description="Basic residues" evidence="8">
    <location>
        <begin position="473"/>
        <end position="485"/>
    </location>
</feature>
<feature type="short sequence motif" description="Q motif" evidence="6">
    <location>
        <begin position="6"/>
        <end position="34"/>
    </location>
</feature>